<dbReference type="Proteomes" id="UP001251528">
    <property type="component" value="Unassembled WGS sequence"/>
</dbReference>
<evidence type="ECO:0000313" key="4">
    <source>
        <dbReference type="Proteomes" id="UP001251528"/>
    </source>
</evidence>
<organism evidence="3 4">
    <name type="scientific">Conoideocrella luteorostrata</name>
    <dbReference type="NCBI Taxonomy" id="1105319"/>
    <lineage>
        <taxon>Eukaryota</taxon>
        <taxon>Fungi</taxon>
        <taxon>Dikarya</taxon>
        <taxon>Ascomycota</taxon>
        <taxon>Pezizomycotina</taxon>
        <taxon>Sordariomycetes</taxon>
        <taxon>Hypocreomycetidae</taxon>
        <taxon>Hypocreales</taxon>
        <taxon>Clavicipitaceae</taxon>
        <taxon>Conoideocrella</taxon>
    </lineage>
</organism>
<dbReference type="InterPro" id="IPR053024">
    <property type="entry name" value="Fungal_surface_NADase"/>
</dbReference>
<feature type="region of interest" description="Disordered" evidence="1">
    <location>
        <begin position="220"/>
        <end position="246"/>
    </location>
</feature>
<dbReference type="PANTHER" id="PTHR42059:SF1">
    <property type="entry name" value="TNT DOMAIN-CONTAINING PROTEIN"/>
    <property type="match status" value="1"/>
</dbReference>
<proteinExistence type="predicted"/>
<gene>
    <name evidence="3" type="ORF">QQS21_005385</name>
</gene>
<evidence type="ECO:0000256" key="1">
    <source>
        <dbReference type="SAM" id="MobiDB-lite"/>
    </source>
</evidence>
<dbReference type="Pfam" id="PF14021">
    <property type="entry name" value="TNT"/>
    <property type="match status" value="1"/>
</dbReference>
<feature type="domain" description="TNT" evidence="2">
    <location>
        <begin position="114"/>
        <end position="212"/>
    </location>
</feature>
<reference evidence="3" key="1">
    <citation type="submission" date="2023-06" db="EMBL/GenBank/DDBJ databases">
        <title>Conoideocrella luteorostrata (Hypocreales: Clavicipitaceae), a potential biocontrol fungus for elongate hemlock scale in United States Christmas tree production areas.</title>
        <authorList>
            <person name="Barrett H."/>
            <person name="Lovett B."/>
            <person name="Macias A.M."/>
            <person name="Stajich J.E."/>
            <person name="Kasson M.T."/>
        </authorList>
    </citation>
    <scope>NUCLEOTIDE SEQUENCE</scope>
    <source>
        <strain evidence="3">ARSEF 14590</strain>
    </source>
</reference>
<evidence type="ECO:0000313" key="3">
    <source>
        <dbReference type="EMBL" id="KAK2599124.1"/>
    </source>
</evidence>
<protein>
    <recommendedName>
        <fullName evidence="2">TNT domain-containing protein</fullName>
    </recommendedName>
</protein>
<dbReference type="GO" id="GO:0050135">
    <property type="term" value="F:NADP+ nucleosidase activity"/>
    <property type="evidence" value="ECO:0007669"/>
    <property type="project" value="InterPro"/>
</dbReference>
<sequence length="259" mass="28942">MAFGFTKLALALDCKGAKNNVTLAEDYICGDDRLGPIKYGTKAVMEGSPSITARIMDCFLKDYDPLHDMKPVDFLQKFWDKNAQPKPTWRYPDYDGFEKDKTTGKYINSSTIVPSGSYLDRFGWTKGSFLAIAGTSYTRRSIPPDSLNPYPPYPLTSDNRFSNYHVYLVEKNFTANGGLIAPWFGQNGYSGQLKIEGGDVQSLIDSKMIQKVDPKTAWDNGAYGHCPGAPKPPPKKAPPPPQSQQKIDWSLHNFFPHIN</sequence>
<dbReference type="AlphaFoldDB" id="A0AAJ0CQJ5"/>
<accession>A0AAJ0CQJ5</accession>
<comment type="caution">
    <text evidence="3">The sequence shown here is derived from an EMBL/GenBank/DDBJ whole genome shotgun (WGS) entry which is preliminary data.</text>
</comment>
<feature type="compositionally biased region" description="Pro residues" evidence="1">
    <location>
        <begin position="229"/>
        <end position="242"/>
    </location>
</feature>
<dbReference type="PANTHER" id="PTHR42059">
    <property type="entry name" value="TNT DOMAIN-CONTAINING PROTEIN"/>
    <property type="match status" value="1"/>
</dbReference>
<dbReference type="InterPro" id="IPR025331">
    <property type="entry name" value="TNT"/>
</dbReference>
<evidence type="ECO:0000259" key="2">
    <source>
        <dbReference type="Pfam" id="PF14021"/>
    </source>
</evidence>
<keyword evidence="4" id="KW-1185">Reference proteome</keyword>
<dbReference type="EMBL" id="JASWJB010000089">
    <property type="protein sequence ID" value="KAK2599124.1"/>
    <property type="molecule type" value="Genomic_DNA"/>
</dbReference>
<name>A0AAJ0CQJ5_9HYPO</name>